<dbReference type="PROSITE" id="PS50943">
    <property type="entry name" value="HTH_CROC1"/>
    <property type="match status" value="1"/>
</dbReference>
<evidence type="ECO:0000259" key="2">
    <source>
        <dbReference type="PROSITE" id="PS50943"/>
    </source>
</evidence>
<gene>
    <name evidence="3" type="ORF">WKW82_25705</name>
</gene>
<protein>
    <submittedName>
        <fullName evidence="3">Helix-turn-helix transcriptional regulator</fullName>
    </submittedName>
</protein>
<sequence length="240" mass="26421">MSPAARTTMERNRRPLVHCLHHHCSFKQSATLLRKMTNTNSLPINGKIARDLRRRQGMTLEVVANHIDVSKGHLSRFERGEKALSVSVLMRLSKVLGVSVATLLGEAPQAGIVHVVRSDNQKIHPASADEGRYEYVPLARESDLHSSAFIAKLNTECLMQNDAHHSGEEMLYVLSGSLELLLETTSVLLRAGDFAQFPGWVKHKLKALQANTDVLIVVTNFDSDAKALSESLPSKGSIPT</sequence>
<dbReference type="InterPro" id="IPR010982">
    <property type="entry name" value="Lambda_DNA-bd_dom_sf"/>
</dbReference>
<dbReference type="Gene3D" id="2.60.120.10">
    <property type="entry name" value="Jelly Rolls"/>
    <property type="match status" value="1"/>
</dbReference>
<dbReference type="SUPFAM" id="SSF47413">
    <property type="entry name" value="lambda repressor-like DNA-binding domains"/>
    <property type="match status" value="1"/>
</dbReference>
<dbReference type="SMART" id="SM00530">
    <property type="entry name" value="HTH_XRE"/>
    <property type="match status" value="1"/>
</dbReference>
<name>A0ABU8WRD6_9BURK</name>
<dbReference type="Proteomes" id="UP001385892">
    <property type="component" value="Unassembled WGS sequence"/>
</dbReference>
<evidence type="ECO:0000313" key="3">
    <source>
        <dbReference type="EMBL" id="MEJ8850066.1"/>
    </source>
</evidence>
<dbReference type="Pfam" id="PF01381">
    <property type="entry name" value="HTH_3"/>
    <property type="match status" value="1"/>
</dbReference>
<reference evidence="3 4" key="1">
    <citation type="submission" date="2024-03" db="EMBL/GenBank/DDBJ databases">
        <title>Novel species of the genus Variovorax.</title>
        <authorList>
            <person name="Liu Q."/>
            <person name="Xin Y.-H."/>
        </authorList>
    </citation>
    <scope>NUCLEOTIDE SEQUENCE [LARGE SCALE GENOMIC DNA]</scope>
    <source>
        <strain evidence="3 4">KACC 18900</strain>
    </source>
</reference>
<dbReference type="SUPFAM" id="SSF51182">
    <property type="entry name" value="RmlC-like cupins"/>
    <property type="match status" value="1"/>
</dbReference>
<accession>A0ABU8WRD6</accession>
<dbReference type="InterPro" id="IPR013096">
    <property type="entry name" value="Cupin_2"/>
</dbReference>
<dbReference type="InterPro" id="IPR011051">
    <property type="entry name" value="RmlC_Cupin_sf"/>
</dbReference>
<comment type="caution">
    <text evidence="3">The sequence shown here is derived from an EMBL/GenBank/DDBJ whole genome shotgun (WGS) entry which is preliminary data.</text>
</comment>
<evidence type="ECO:0000256" key="1">
    <source>
        <dbReference type="ARBA" id="ARBA00023125"/>
    </source>
</evidence>
<dbReference type="EMBL" id="JBBKZT010000013">
    <property type="protein sequence ID" value="MEJ8850066.1"/>
    <property type="molecule type" value="Genomic_DNA"/>
</dbReference>
<proteinExistence type="predicted"/>
<dbReference type="RefSeq" id="WP_340345279.1">
    <property type="nucleotide sequence ID" value="NZ_JBBKZT010000013.1"/>
</dbReference>
<keyword evidence="4" id="KW-1185">Reference proteome</keyword>
<dbReference type="InterPro" id="IPR050807">
    <property type="entry name" value="TransReg_Diox_bact_type"/>
</dbReference>
<dbReference type="InterPro" id="IPR001387">
    <property type="entry name" value="Cro/C1-type_HTH"/>
</dbReference>
<feature type="domain" description="HTH cro/C1-type" evidence="2">
    <location>
        <begin position="50"/>
        <end position="103"/>
    </location>
</feature>
<dbReference type="CDD" id="cd00093">
    <property type="entry name" value="HTH_XRE"/>
    <property type="match status" value="1"/>
</dbReference>
<evidence type="ECO:0000313" key="4">
    <source>
        <dbReference type="Proteomes" id="UP001385892"/>
    </source>
</evidence>
<dbReference type="PANTHER" id="PTHR46797:SF1">
    <property type="entry name" value="METHYLPHOSPHONATE SYNTHASE"/>
    <property type="match status" value="1"/>
</dbReference>
<dbReference type="PANTHER" id="PTHR46797">
    <property type="entry name" value="HTH-TYPE TRANSCRIPTIONAL REGULATOR"/>
    <property type="match status" value="1"/>
</dbReference>
<dbReference type="Pfam" id="PF07883">
    <property type="entry name" value="Cupin_2"/>
    <property type="match status" value="1"/>
</dbReference>
<dbReference type="Gene3D" id="1.10.260.40">
    <property type="entry name" value="lambda repressor-like DNA-binding domains"/>
    <property type="match status" value="1"/>
</dbReference>
<organism evidence="3 4">
    <name type="scientific">Variovorax rhizosphaerae</name>
    <dbReference type="NCBI Taxonomy" id="1836200"/>
    <lineage>
        <taxon>Bacteria</taxon>
        <taxon>Pseudomonadati</taxon>
        <taxon>Pseudomonadota</taxon>
        <taxon>Betaproteobacteria</taxon>
        <taxon>Burkholderiales</taxon>
        <taxon>Comamonadaceae</taxon>
        <taxon>Variovorax</taxon>
    </lineage>
</organism>
<keyword evidence="1" id="KW-0238">DNA-binding</keyword>
<dbReference type="InterPro" id="IPR014710">
    <property type="entry name" value="RmlC-like_jellyroll"/>
</dbReference>